<keyword evidence="3 8" id="KW-0540">Nuclease</keyword>
<reference evidence="9 10" key="1">
    <citation type="submission" date="2018-03" db="EMBL/GenBank/DDBJ databases">
        <title>A parallel universe: an anciently diverged bacterial symbiosis in a Hawaiian planthopper (Hemiptera: Cixiidae) reveals rearranged nutritional responsibilities.</title>
        <authorList>
            <person name="Bennett G."/>
            <person name="Mao M."/>
        </authorList>
    </citation>
    <scope>NUCLEOTIDE SEQUENCE [LARGE SCALE GENOMIC DNA]</scope>
    <source>
        <strain evidence="9 10">OLIH</strain>
    </source>
</reference>
<evidence type="ECO:0000256" key="5">
    <source>
        <dbReference type="ARBA" id="ARBA00022759"/>
    </source>
</evidence>
<keyword evidence="8" id="KW-0698">rRNA processing</keyword>
<protein>
    <recommendedName>
        <fullName evidence="8">Endoribonuclease YbeY</fullName>
        <ecNumber evidence="8">3.1.-.-</ecNumber>
    </recommendedName>
</protein>
<keyword evidence="5 8" id="KW-0255">Endonuclease</keyword>
<dbReference type="InterPro" id="IPR002036">
    <property type="entry name" value="YbeY"/>
</dbReference>
<accession>A0A346DZ58</accession>
<comment type="similarity">
    <text evidence="1 8">Belongs to the endoribonuclease YbeY family.</text>
</comment>
<evidence type="ECO:0000256" key="4">
    <source>
        <dbReference type="ARBA" id="ARBA00022723"/>
    </source>
</evidence>
<dbReference type="PANTHER" id="PTHR46986">
    <property type="entry name" value="ENDORIBONUCLEASE YBEY, CHLOROPLASTIC"/>
    <property type="match status" value="1"/>
</dbReference>
<dbReference type="AlphaFoldDB" id="A0A346DZ58"/>
<dbReference type="EC" id="3.1.-.-" evidence="8"/>
<dbReference type="Proteomes" id="UP000256856">
    <property type="component" value="Chromosome"/>
</dbReference>
<dbReference type="PROSITE" id="PS01306">
    <property type="entry name" value="UPF0054"/>
    <property type="match status" value="1"/>
</dbReference>
<comment type="subcellular location">
    <subcellularLocation>
        <location evidence="8">Cytoplasm</location>
    </subcellularLocation>
</comment>
<dbReference type="GO" id="GO:0004521">
    <property type="term" value="F:RNA endonuclease activity"/>
    <property type="evidence" value="ECO:0007669"/>
    <property type="project" value="UniProtKB-UniRule"/>
</dbReference>
<evidence type="ECO:0000256" key="6">
    <source>
        <dbReference type="ARBA" id="ARBA00022801"/>
    </source>
</evidence>
<dbReference type="GO" id="GO:0005737">
    <property type="term" value="C:cytoplasm"/>
    <property type="evidence" value="ECO:0007669"/>
    <property type="project" value="UniProtKB-SubCell"/>
</dbReference>
<feature type="binding site" evidence="8">
    <location>
        <position position="125"/>
    </location>
    <ligand>
        <name>Zn(2+)</name>
        <dbReference type="ChEBI" id="CHEBI:29105"/>
        <note>catalytic</note>
    </ligand>
</feature>
<dbReference type="InterPro" id="IPR023091">
    <property type="entry name" value="MetalPrtase_cat_dom_sf_prd"/>
</dbReference>
<gene>
    <name evidence="8" type="primary">ybeY</name>
    <name evidence="9" type="ORF">C9I82_034</name>
</gene>
<keyword evidence="2 8" id="KW-0690">Ribosome biogenesis</keyword>
<keyword evidence="6 8" id="KW-0378">Hydrolase</keyword>
<dbReference type="KEGG" id="ppet:C9I82_034"/>
<evidence type="ECO:0000256" key="2">
    <source>
        <dbReference type="ARBA" id="ARBA00022517"/>
    </source>
</evidence>
<comment type="function">
    <text evidence="8">Single strand-specific metallo-endoribonuclease involved in late-stage 70S ribosome quality control and in maturation of the 3' terminus of the 16S rRNA.</text>
</comment>
<proteinExistence type="inferred from homology"/>
<dbReference type="HAMAP" id="MF_00009">
    <property type="entry name" value="Endoribonucl_YbeY"/>
    <property type="match status" value="1"/>
</dbReference>
<keyword evidence="4 8" id="KW-0479">Metal-binding</keyword>
<dbReference type="SUPFAM" id="SSF55486">
    <property type="entry name" value="Metalloproteases ('zincins'), catalytic domain"/>
    <property type="match status" value="1"/>
</dbReference>
<dbReference type="InterPro" id="IPR020549">
    <property type="entry name" value="YbeY_CS"/>
</dbReference>
<sequence length="147" mass="17637">MNKIILNIKFYIDYPSWFPCKDILKFWLNTIFEKYSKRIIKITLCIVNKSISRELNKLWRNKDNPTNVLTFPFVIPVFKILPIYSDIIVCSELIKNESLLLKQSVKNYWAYIIVHSSLHLMGYNHNNFKSARKMKKVEKYFLNLLNL</sequence>
<dbReference type="Pfam" id="PF02130">
    <property type="entry name" value="YbeY"/>
    <property type="match status" value="1"/>
</dbReference>
<evidence type="ECO:0000313" key="9">
    <source>
        <dbReference type="EMBL" id="AXN02013.1"/>
    </source>
</evidence>
<dbReference type="Gene3D" id="3.40.390.30">
    <property type="entry name" value="Metalloproteases ('zincins'), catalytic domain"/>
    <property type="match status" value="1"/>
</dbReference>
<keyword evidence="8" id="KW-0963">Cytoplasm</keyword>
<dbReference type="EMBL" id="CP028374">
    <property type="protein sequence ID" value="AXN02013.1"/>
    <property type="molecule type" value="Genomic_DNA"/>
</dbReference>
<evidence type="ECO:0000313" key="10">
    <source>
        <dbReference type="Proteomes" id="UP000256856"/>
    </source>
</evidence>
<dbReference type="PANTHER" id="PTHR46986:SF1">
    <property type="entry name" value="ENDORIBONUCLEASE YBEY, CHLOROPLASTIC"/>
    <property type="match status" value="1"/>
</dbReference>
<dbReference type="RefSeq" id="WP_162859720.1">
    <property type="nucleotide sequence ID" value="NZ_CP028374.1"/>
</dbReference>
<dbReference type="NCBIfam" id="TIGR00043">
    <property type="entry name" value="rRNA maturation RNase YbeY"/>
    <property type="match status" value="1"/>
</dbReference>
<evidence type="ECO:0000256" key="8">
    <source>
        <dbReference type="HAMAP-Rule" id="MF_00009"/>
    </source>
</evidence>
<keyword evidence="10" id="KW-1185">Reference proteome</keyword>
<keyword evidence="7 8" id="KW-0862">Zinc</keyword>
<evidence type="ECO:0000256" key="1">
    <source>
        <dbReference type="ARBA" id="ARBA00010875"/>
    </source>
</evidence>
<feature type="binding site" evidence="8">
    <location>
        <position position="119"/>
    </location>
    <ligand>
        <name>Zn(2+)</name>
        <dbReference type="ChEBI" id="CHEBI:29105"/>
        <note>catalytic</note>
    </ligand>
</feature>
<comment type="cofactor">
    <cofactor evidence="8">
        <name>Zn(2+)</name>
        <dbReference type="ChEBI" id="CHEBI:29105"/>
    </cofactor>
    <text evidence="8">Binds 1 zinc ion.</text>
</comment>
<dbReference type="GO" id="GO:0006364">
    <property type="term" value="P:rRNA processing"/>
    <property type="evidence" value="ECO:0007669"/>
    <property type="project" value="UniProtKB-UniRule"/>
</dbReference>
<name>A0A346DZ58_9ENTR</name>
<organism evidence="9 10">
    <name type="scientific">Candidatus Purcelliella pentastirinorum</name>
    <dbReference type="NCBI Taxonomy" id="472834"/>
    <lineage>
        <taxon>Bacteria</taxon>
        <taxon>Pseudomonadati</taxon>
        <taxon>Pseudomonadota</taxon>
        <taxon>Gammaproteobacteria</taxon>
        <taxon>Enterobacterales</taxon>
        <taxon>Enterobacteriaceae</taxon>
        <taxon>Candidatus Purcelliella</taxon>
    </lineage>
</organism>
<evidence type="ECO:0000256" key="3">
    <source>
        <dbReference type="ARBA" id="ARBA00022722"/>
    </source>
</evidence>
<dbReference type="GO" id="GO:0008270">
    <property type="term" value="F:zinc ion binding"/>
    <property type="evidence" value="ECO:0007669"/>
    <property type="project" value="UniProtKB-UniRule"/>
</dbReference>
<dbReference type="GO" id="GO:0004222">
    <property type="term" value="F:metalloendopeptidase activity"/>
    <property type="evidence" value="ECO:0007669"/>
    <property type="project" value="InterPro"/>
</dbReference>
<feature type="binding site" evidence="8">
    <location>
        <position position="115"/>
    </location>
    <ligand>
        <name>Zn(2+)</name>
        <dbReference type="ChEBI" id="CHEBI:29105"/>
        <note>catalytic</note>
    </ligand>
</feature>
<evidence type="ECO:0000256" key="7">
    <source>
        <dbReference type="ARBA" id="ARBA00022833"/>
    </source>
</evidence>